<dbReference type="Proteomes" id="UP000007364">
    <property type="component" value="Unassembled WGS sequence"/>
</dbReference>
<comment type="caution">
    <text evidence="1">The sequence shown here is derived from an EMBL/GenBank/DDBJ whole genome shotgun (WGS) entry which is preliminary data.</text>
</comment>
<dbReference type="RefSeq" id="WP_008990460.1">
    <property type="nucleotide sequence ID" value="NZ_AMSG01000002.1"/>
</dbReference>
<gene>
    <name evidence="1" type="ORF">I215_02923</name>
</gene>
<organism evidence="1 2">
    <name type="scientific">Galbibacter marinus</name>
    <dbReference type="NCBI Taxonomy" id="555500"/>
    <lineage>
        <taxon>Bacteria</taxon>
        <taxon>Pseudomonadati</taxon>
        <taxon>Bacteroidota</taxon>
        <taxon>Flavobacteriia</taxon>
        <taxon>Flavobacteriales</taxon>
        <taxon>Flavobacteriaceae</taxon>
        <taxon>Galbibacter</taxon>
    </lineage>
</organism>
<proteinExistence type="predicted"/>
<dbReference type="PATRIC" id="fig|555500.3.peg.608"/>
<dbReference type="GO" id="GO:0003677">
    <property type="term" value="F:DNA binding"/>
    <property type="evidence" value="ECO:0007669"/>
    <property type="project" value="InterPro"/>
</dbReference>
<dbReference type="OrthoDB" id="7064118at2"/>
<dbReference type="InterPro" id="IPR032580">
    <property type="entry name" value="SatD"/>
</dbReference>
<keyword evidence="2" id="KW-1185">Reference proteome</keyword>
<dbReference type="EMBL" id="AMSG01000002">
    <property type="protein sequence ID" value="EKF56441.1"/>
    <property type="molecule type" value="Genomic_DNA"/>
</dbReference>
<name>K2Q6F7_9FLAO</name>
<dbReference type="SUPFAM" id="SSF47413">
    <property type="entry name" value="lambda repressor-like DNA-binding domains"/>
    <property type="match status" value="1"/>
</dbReference>
<dbReference type="AlphaFoldDB" id="K2Q6F7"/>
<sequence>MISVITGDIVNSRQLKDPDLWLKPLKKVFEKICQSEQYWEFYRGDSFQIELQQSNKAFHAAVLIKATVKMIKGLDVRMAIGLGEKTHQGLKVTESNGPAFIYSGEAFETLKKKKLNLAIKTSNNTLDSELNLYFKLALISMDHWTTNASEIVKLSMENPEFSQQEIGALTGVKQNTVSEHLKRAFYSEILELDQMYQTKIKQLL</sequence>
<dbReference type="Pfam" id="PF16264">
    <property type="entry name" value="SatD"/>
    <property type="match status" value="1"/>
</dbReference>
<dbReference type="InterPro" id="IPR010982">
    <property type="entry name" value="Lambda_DNA-bd_dom_sf"/>
</dbReference>
<evidence type="ECO:0000313" key="1">
    <source>
        <dbReference type="EMBL" id="EKF56441.1"/>
    </source>
</evidence>
<accession>K2Q6F7</accession>
<reference evidence="1 2" key="1">
    <citation type="journal article" date="2012" name="J. Bacteriol.">
        <title>Genome Sequence of Galbibacter marinum Type Strain ck-I2-15.</title>
        <authorList>
            <person name="Lai Q."/>
            <person name="Li C."/>
            <person name="Shao Z."/>
        </authorList>
    </citation>
    <scope>NUCLEOTIDE SEQUENCE [LARGE SCALE GENOMIC DNA]</scope>
    <source>
        <strain evidence="2">ck-I2-15</strain>
    </source>
</reference>
<dbReference type="STRING" id="555500.I215_02923"/>
<protein>
    <submittedName>
        <fullName evidence="1">Regulatory protein MarR</fullName>
    </submittedName>
</protein>
<dbReference type="eggNOG" id="COG1846">
    <property type="taxonomic scope" value="Bacteria"/>
</dbReference>
<evidence type="ECO:0000313" key="2">
    <source>
        <dbReference type="Proteomes" id="UP000007364"/>
    </source>
</evidence>